<dbReference type="GO" id="GO:0030295">
    <property type="term" value="F:protein kinase activator activity"/>
    <property type="evidence" value="ECO:0007669"/>
    <property type="project" value="TreeGrafter"/>
</dbReference>
<dbReference type="AlphaFoldDB" id="A0A956M125"/>
<reference evidence="14" key="1">
    <citation type="submission" date="2020-04" db="EMBL/GenBank/DDBJ databases">
        <authorList>
            <person name="Zhang T."/>
        </authorList>
    </citation>
    <scope>NUCLEOTIDE SEQUENCE</scope>
    <source>
        <strain evidence="14">HKST-UBA01</strain>
    </source>
</reference>
<feature type="region of interest" description="Disordered" evidence="10">
    <location>
        <begin position="77"/>
        <end position="100"/>
    </location>
</feature>
<dbReference type="PRINTS" id="PR00344">
    <property type="entry name" value="BCTRLSENSOR"/>
</dbReference>
<dbReference type="GO" id="GO:0005524">
    <property type="term" value="F:ATP binding"/>
    <property type="evidence" value="ECO:0007669"/>
    <property type="project" value="UniProtKB-KW"/>
</dbReference>
<dbReference type="SMART" id="SM00387">
    <property type="entry name" value="HATPase_c"/>
    <property type="match status" value="1"/>
</dbReference>
<dbReference type="Gene3D" id="6.10.340.10">
    <property type="match status" value="1"/>
</dbReference>
<comment type="subcellular location">
    <subcellularLocation>
        <location evidence="2">Membrane</location>
    </subcellularLocation>
</comment>
<dbReference type="CDD" id="cd00082">
    <property type="entry name" value="HisKA"/>
    <property type="match status" value="1"/>
</dbReference>
<feature type="domain" description="HAMP" evidence="13">
    <location>
        <begin position="186"/>
        <end position="238"/>
    </location>
</feature>
<dbReference type="GO" id="GO:0007234">
    <property type="term" value="P:osmosensory signaling via phosphorelay pathway"/>
    <property type="evidence" value="ECO:0007669"/>
    <property type="project" value="TreeGrafter"/>
</dbReference>
<evidence type="ECO:0000256" key="8">
    <source>
        <dbReference type="ARBA" id="ARBA00022840"/>
    </source>
</evidence>
<name>A0A956M125_UNCEI</name>
<dbReference type="EMBL" id="JAGQHR010000664">
    <property type="protein sequence ID" value="MCA9729360.1"/>
    <property type="molecule type" value="Genomic_DNA"/>
</dbReference>
<evidence type="ECO:0000259" key="13">
    <source>
        <dbReference type="PROSITE" id="PS50885"/>
    </source>
</evidence>
<evidence type="ECO:0000256" key="3">
    <source>
        <dbReference type="ARBA" id="ARBA00012438"/>
    </source>
</evidence>
<evidence type="ECO:0000256" key="2">
    <source>
        <dbReference type="ARBA" id="ARBA00004370"/>
    </source>
</evidence>
<comment type="catalytic activity">
    <reaction evidence="1">
        <text>ATP + protein L-histidine = ADP + protein N-phospho-L-histidine.</text>
        <dbReference type="EC" id="2.7.13.3"/>
    </reaction>
</comment>
<evidence type="ECO:0000259" key="12">
    <source>
        <dbReference type="PROSITE" id="PS50109"/>
    </source>
</evidence>
<dbReference type="Pfam" id="PF00672">
    <property type="entry name" value="HAMP"/>
    <property type="match status" value="1"/>
</dbReference>
<keyword evidence="9" id="KW-0902">Two-component regulatory system</keyword>
<dbReference type="Gene3D" id="1.10.287.130">
    <property type="match status" value="1"/>
</dbReference>
<dbReference type="GO" id="GO:0016020">
    <property type="term" value="C:membrane"/>
    <property type="evidence" value="ECO:0007669"/>
    <property type="project" value="UniProtKB-SubCell"/>
</dbReference>
<evidence type="ECO:0000256" key="11">
    <source>
        <dbReference type="SAM" id="Phobius"/>
    </source>
</evidence>
<evidence type="ECO:0000313" key="15">
    <source>
        <dbReference type="Proteomes" id="UP000697710"/>
    </source>
</evidence>
<reference evidence="14" key="2">
    <citation type="journal article" date="2021" name="Microbiome">
        <title>Successional dynamics and alternative stable states in a saline activated sludge microbial community over 9 years.</title>
        <authorList>
            <person name="Wang Y."/>
            <person name="Ye J."/>
            <person name="Ju F."/>
            <person name="Liu L."/>
            <person name="Boyd J.A."/>
            <person name="Deng Y."/>
            <person name="Parks D.H."/>
            <person name="Jiang X."/>
            <person name="Yin X."/>
            <person name="Woodcroft B.J."/>
            <person name="Tyson G.W."/>
            <person name="Hugenholtz P."/>
            <person name="Polz M.F."/>
            <person name="Zhang T."/>
        </authorList>
    </citation>
    <scope>NUCLEOTIDE SEQUENCE</scope>
    <source>
        <strain evidence="14">HKST-UBA01</strain>
    </source>
</reference>
<keyword evidence="11" id="KW-1133">Transmembrane helix</keyword>
<dbReference type="InterPro" id="IPR005467">
    <property type="entry name" value="His_kinase_dom"/>
</dbReference>
<feature type="region of interest" description="Disordered" evidence="10">
    <location>
        <begin position="468"/>
        <end position="487"/>
    </location>
</feature>
<dbReference type="Pfam" id="PF02518">
    <property type="entry name" value="HATPase_c"/>
    <property type="match status" value="1"/>
</dbReference>
<dbReference type="InterPro" id="IPR003661">
    <property type="entry name" value="HisK_dim/P_dom"/>
</dbReference>
<comment type="caution">
    <text evidence="14">The sequence shown here is derived from an EMBL/GenBank/DDBJ whole genome shotgun (WGS) entry which is preliminary data.</text>
</comment>
<dbReference type="Pfam" id="PF00512">
    <property type="entry name" value="HisKA"/>
    <property type="match status" value="1"/>
</dbReference>
<dbReference type="InterPro" id="IPR003660">
    <property type="entry name" value="HAMP_dom"/>
</dbReference>
<dbReference type="Proteomes" id="UP000697710">
    <property type="component" value="Unassembled WGS sequence"/>
</dbReference>
<evidence type="ECO:0000313" key="14">
    <source>
        <dbReference type="EMBL" id="MCA9729360.1"/>
    </source>
</evidence>
<dbReference type="PROSITE" id="PS50885">
    <property type="entry name" value="HAMP"/>
    <property type="match status" value="1"/>
</dbReference>
<dbReference type="PANTHER" id="PTHR42878:SF7">
    <property type="entry name" value="SENSOR HISTIDINE KINASE GLRK"/>
    <property type="match status" value="1"/>
</dbReference>
<gene>
    <name evidence="14" type="ORF">KC729_16850</name>
</gene>
<evidence type="ECO:0000256" key="6">
    <source>
        <dbReference type="ARBA" id="ARBA00022741"/>
    </source>
</evidence>
<dbReference type="GO" id="GO:0000156">
    <property type="term" value="F:phosphorelay response regulator activity"/>
    <property type="evidence" value="ECO:0007669"/>
    <property type="project" value="TreeGrafter"/>
</dbReference>
<dbReference type="Gene3D" id="3.30.565.10">
    <property type="entry name" value="Histidine kinase-like ATPase, C-terminal domain"/>
    <property type="match status" value="1"/>
</dbReference>
<accession>A0A956M125</accession>
<proteinExistence type="predicted"/>
<evidence type="ECO:0000256" key="5">
    <source>
        <dbReference type="ARBA" id="ARBA00022679"/>
    </source>
</evidence>
<evidence type="ECO:0000256" key="4">
    <source>
        <dbReference type="ARBA" id="ARBA00022553"/>
    </source>
</evidence>
<dbReference type="InterPro" id="IPR036097">
    <property type="entry name" value="HisK_dim/P_sf"/>
</dbReference>
<evidence type="ECO:0000256" key="1">
    <source>
        <dbReference type="ARBA" id="ARBA00000085"/>
    </source>
</evidence>
<dbReference type="GO" id="GO:0000155">
    <property type="term" value="F:phosphorelay sensor kinase activity"/>
    <property type="evidence" value="ECO:0007669"/>
    <property type="project" value="InterPro"/>
</dbReference>
<protein>
    <recommendedName>
        <fullName evidence="3">histidine kinase</fullName>
        <ecNumber evidence="3">2.7.13.3</ecNumber>
    </recommendedName>
</protein>
<sequence>MRALRWQLVALLVLVAALPSIPAAWTARALLERSLSSRSQQVMLTGAEAGLESTRLELANEKERFIDRILRSAPLDTLSEEPTGWPETTSGAPHPPIRRGPERMRLAGQWRLVAEIIGTEGRPVWVSTALSPGLENRSEELTEAVRIGQGLRAERAVLLRSLWGAFGLVYAATLLVLLAGGILIARRLTLPLESLASGMERVSAGDLTTRVALPADRSLRRLTLQFNAMVGRLRSQQTDLIRLEKTAAWRDMARRLAHEIKNPLTPIQLASQELRGAYRGTDEEYRQLLDESTAIIGEEVRVLGRLVQEFSQFGRLPEPRPRWVPFSTLLDGLRTLHGTERVVWEIAGASADERAPTVYCDPEEIHRVLVNLVKNALEAQAQSERADPVVLRARVESPAGSARIEVQDRGPGVPPDARERIFEPNVSGRPGGMGLGLAIVESIVHAHGGELGVEDRADGGAIFWFTLPAPPPEAEMSPDPETIGRSR</sequence>
<keyword evidence="6" id="KW-0547">Nucleotide-binding</keyword>
<keyword evidence="11" id="KW-0472">Membrane</keyword>
<feature type="transmembrane region" description="Helical" evidence="11">
    <location>
        <begin position="162"/>
        <end position="185"/>
    </location>
</feature>
<dbReference type="InterPro" id="IPR050351">
    <property type="entry name" value="BphY/WalK/GraS-like"/>
</dbReference>
<keyword evidence="4" id="KW-0597">Phosphoprotein</keyword>
<dbReference type="SUPFAM" id="SSF47384">
    <property type="entry name" value="Homodimeric domain of signal transducing histidine kinase"/>
    <property type="match status" value="1"/>
</dbReference>
<dbReference type="SUPFAM" id="SSF158472">
    <property type="entry name" value="HAMP domain-like"/>
    <property type="match status" value="1"/>
</dbReference>
<dbReference type="SUPFAM" id="SSF55874">
    <property type="entry name" value="ATPase domain of HSP90 chaperone/DNA topoisomerase II/histidine kinase"/>
    <property type="match status" value="1"/>
</dbReference>
<dbReference type="InterPro" id="IPR003594">
    <property type="entry name" value="HATPase_dom"/>
</dbReference>
<dbReference type="EC" id="2.7.13.3" evidence="3"/>
<dbReference type="SMART" id="SM00388">
    <property type="entry name" value="HisKA"/>
    <property type="match status" value="1"/>
</dbReference>
<dbReference type="SMART" id="SM00304">
    <property type="entry name" value="HAMP"/>
    <property type="match status" value="1"/>
</dbReference>
<dbReference type="InterPro" id="IPR004358">
    <property type="entry name" value="Sig_transdc_His_kin-like_C"/>
</dbReference>
<organism evidence="14 15">
    <name type="scientific">Eiseniibacteriota bacterium</name>
    <dbReference type="NCBI Taxonomy" id="2212470"/>
    <lineage>
        <taxon>Bacteria</taxon>
        <taxon>Candidatus Eiseniibacteriota</taxon>
    </lineage>
</organism>
<evidence type="ECO:0000256" key="10">
    <source>
        <dbReference type="SAM" id="MobiDB-lite"/>
    </source>
</evidence>
<keyword evidence="7" id="KW-0418">Kinase</keyword>
<evidence type="ECO:0000256" key="9">
    <source>
        <dbReference type="ARBA" id="ARBA00023012"/>
    </source>
</evidence>
<dbReference type="PANTHER" id="PTHR42878">
    <property type="entry name" value="TWO-COMPONENT HISTIDINE KINASE"/>
    <property type="match status" value="1"/>
</dbReference>
<dbReference type="CDD" id="cd06225">
    <property type="entry name" value="HAMP"/>
    <property type="match status" value="1"/>
</dbReference>
<dbReference type="PROSITE" id="PS50109">
    <property type="entry name" value="HIS_KIN"/>
    <property type="match status" value="1"/>
</dbReference>
<dbReference type="InterPro" id="IPR036890">
    <property type="entry name" value="HATPase_C_sf"/>
</dbReference>
<keyword evidence="11" id="KW-0812">Transmembrane</keyword>
<evidence type="ECO:0000256" key="7">
    <source>
        <dbReference type="ARBA" id="ARBA00022777"/>
    </source>
</evidence>
<keyword evidence="8" id="KW-0067">ATP-binding</keyword>
<keyword evidence="5" id="KW-0808">Transferase</keyword>
<feature type="domain" description="Histidine kinase" evidence="12">
    <location>
        <begin position="255"/>
        <end position="471"/>
    </location>
</feature>